<sequence length="149" mass="16358">MTALSWTQVREMPGESLEFGAAHVRCAWRRHTLAAHKFASLEHAFVSSPHALPRLLQDVGGNPNARQHEERGTAVFAAVWYPTGQWAILCDATRATLVPRAAVEALAACGQRDDRVTEALRVLFAAAPASLLRTLDEAFYRLNIARPTA</sequence>
<comment type="caution">
    <text evidence="1">The sequence shown here is derived from an EMBL/GenBank/DDBJ whole genome shotgun (WGS) entry which is preliminary data.</text>
</comment>
<gene>
    <name evidence="1" type="ORF">GDH07_11375</name>
</gene>
<dbReference type="Proteomes" id="UP000486534">
    <property type="component" value="Unassembled WGS sequence"/>
</dbReference>
<evidence type="ECO:0000313" key="1">
    <source>
        <dbReference type="EMBL" id="MQA53913.1"/>
    </source>
</evidence>
<dbReference type="EMBL" id="WHUV01000002">
    <property type="protein sequence ID" value="MQA53913.1"/>
    <property type="molecule type" value="Genomic_DNA"/>
</dbReference>
<dbReference type="AlphaFoldDB" id="A0A7X1PN83"/>
<proteinExistence type="predicted"/>
<dbReference type="RefSeq" id="WP_152897589.1">
    <property type="nucleotide sequence ID" value="NZ_WHUV01000002.1"/>
</dbReference>
<name>A0A7X1PN83_9PSED</name>
<accession>A0A7X1PN83</accession>
<protein>
    <submittedName>
        <fullName evidence="1">Uncharacterized protein</fullName>
    </submittedName>
</protein>
<reference evidence="1 2" key="1">
    <citation type="submission" date="2019-10" db="EMBL/GenBank/DDBJ databases">
        <title>Pseudomonas dajingensis sp. nov., isolated from the profound head ulcers of farmed Murray cod (Maccullochella peelii peelii).</title>
        <authorList>
            <person name="Liu Y."/>
        </authorList>
    </citation>
    <scope>NUCLEOTIDE SEQUENCE [LARGE SCALE GENOMIC DNA]</scope>
    <source>
        <strain evidence="1 2">MC042</strain>
    </source>
</reference>
<organism evidence="1 2">
    <name type="scientific">Pseudomonas piscis</name>
    <dbReference type="NCBI Taxonomy" id="2614538"/>
    <lineage>
        <taxon>Bacteria</taxon>
        <taxon>Pseudomonadati</taxon>
        <taxon>Pseudomonadota</taxon>
        <taxon>Gammaproteobacteria</taxon>
        <taxon>Pseudomonadales</taxon>
        <taxon>Pseudomonadaceae</taxon>
        <taxon>Pseudomonas</taxon>
    </lineage>
</organism>
<evidence type="ECO:0000313" key="2">
    <source>
        <dbReference type="Proteomes" id="UP000486534"/>
    </source>
</evidence>